<dbReference type="Proteomes" id="UP001153269">
    <property type="component" value="Unassembled WGS sequence"/>
</dbReference>
<comment type="caution">
    <text evidence="2">The sequence shown here is derived from an EMBL/GenBank/DDBJ whole genome shotgun (WGS) entry which is preliminary data.</text>
</comment>
<feature type="region of interest" description="Disordered" evidence="1">
    <location>
        <begin position="1"/>
        <end position="20"/>
    </location>
</feature>
<dbReference type="AlphaFoldDB" id="A0A9N7TM11"/>
<reference evidence="2" key="1">
    <citation type="submission" date="2020-03" db="EMBL/GenBank/DDBJ databases">
        <authorList>
            <person name="Weist P."/>
        </authorList>
    </citation>
    <scope>NUCLEOTIDE SEQUENCE</scope>
</reference>
<proteinExistence type="predicted"/>
<feature type="region of interest" description="Disordered" evidence="1">
    <location>
        <begin position="29"/>
        <end position="63"/>
    </location>
</feature>
<protein>
    <submittedName>
        <fullName evidence="2">Uncharacterized protein</fullName>
    </submittedName>
</protein>
<evidence type="ECO:0000256" key="1">
    <source>
        <dbReference type="SAM" id="MobiDB-lite"/>
    </source>
</evidence>
<name>A0A9N7TM11_PLEPL</name>
<feature type="compositionally biased region" description="Pro residues" evidence="1">
    <location>
        <begin position="47"/>
        <end position="58"/>
    </location>
</feature>
<keyword evidence="3" id="KW-1185">Reference proteome</keyword>
<evidence type="ECO:0000313" key="3">
    <source>
        <dbReference type="Proteomes" id="UP001153269"/>
    </source>
</evidence>
<gene>
    <name evidence="2" type="ORF">PLEPLA_LOCUS3181</name>
</gene>
<organism evidence="2 3">
    <name type="scientific">Pleuronectes platessa</name>
    <name type="common">European plaice</name>
    <dbReference type="NCBI Taxonomy" id="8262"/>
    <lineage>
        <taxon>Eukaryota</taxon>
        <taxon>Metazoa</taxon>
        <taxon>Chordata</taxon>
        <taxon>Craniata</taxon>
        <taxon>Vertebrata</taxon>
        <taxon>Euteleostomi</taxon>
        <taxon>Actinopterygii</taxon>
        <taxon>Neopterygii</taxon>
        <taxon>Teleostei</taxon>
        <taxon>Neoteleostei</taxon>
        <taxon>Acanthomorphata</taxon>
        <taxon>Carangaria</taxon>
        <taxon>Pleuronectiformes</taxon>
        <taxon>Pleuronectoidei</taxon>
        <taxon>Pleuronectidae</taxon>
        <taxon>Pleuronectes</taxon>
    </lineage>
</organism>
<evidence type="ECO:0000313" key="2">
    <source>
        <dbReference type="EMBL" id="CAB1415465.1"/>
    </source>
</evidence>
<sequence>MAEYRRPVSPGSWNWPRHGRAPRLALPLPELEFGALESPPRSKRTGVPPPPPPPPPPPSHRRRLRRKKIKLRVPGVSLSNVELIKAHTPRCVPLHYHLRLLRPNEEITPVSTPDWSLLARRDQSPLRRPARGHRGPINALTRLSSSKTCRFLFFCFVRGSRWDGTQQNKEQMIQGIWRI</sequence>
<dbReference type="EMBL" id="CADEAL010000158">
    <property type="protein sequence ID" value="CAB1415465.1"/>
    <property type="molecule type" value="Genomic_DNA"/>
</dbReference>
<accession>A0A9N7TM11</accession>